<evidence type="ECO:0000256" key="1">
    <source>
        <dbReference type="SAM" id="MobiDB-lite"/>
    </source>
</evidence>
<evidence type="ECO:0000313" key="3">
    <source>
        <dbReference type="EMBL" id="CUH66506.1"/>
    </source>
</evidence>
<reference evidence="3 4" key="1">
    <citation type="submission" date="2015-09" db="EMBL/GenBank/DDBJ databases">
        <authorList>
            <consortium name="Swine Surveillance"/>
        </authorList>
    </citation>
    <scope>NUCLEOTIDE SEQUENCE [LARGE SCALE GENOMIC DNA]</scope>
    <source>
        <strain evidence="3 4">CECT 4357</strain>
    </source>
</reference>
<feature type="transmembrane region" description="Helical" evidence="2">
    <location>
        <begin position="52"/>
        <end position="70"/>
    </location>
</feature>
<evidence type="ECO:0000313" key="4">
    <source>
        <dbReference type="Proteomes" id="UP000051587"/>
    </source>
</evidence>
<keyword evidence="2" id="KW-1133">Transmembrane helix</keyword>
<dbReference type="EMBL" id="CYSA01000024">
    <property type="protein sequence ID" value="CUH66506.1"/>
    <property type="molecule type" value="Genomic_DNA"/>
</dbReference>
<gene>
    <name evidence="3" type="ORF">TG4357_02461</name>
</gene>
<dbReference type="STRING" id="53501.SAMN04488043_1172"/>
<keyword evidence="4" id="KW-1185">Reference proteome</keyword>
<evidence type="ECO:0000256" key="2">
    <source>
        <dbReference type="SAM" id="Phobius"/>
    </source>
</evidence>
<dbReference type="Proteomes" id="UP000051587">
    <property type="component" value="Unassembled WGS sequence"/>
</dbReference>
<feature type="region of interest" description="Disordered" evidence="1">
    <location>
        <begin position="1"/>
        <end position="23"/>
    </location>
</feature>
<dbReference type="RefSeq" id="WP_058263192.1">
    <property type="nucleotide sequence ID" value="NZ_CP051181.1"/>
</dbReference>
<feature type="compositionally biased region" description="Basic and acidic residues" evidence="1">
    <location>
        <begin position="14"/>
        <end position="23"/>
    </location>
</feature>
<keyword evidence="2" id="KW-0472">Membrane</keyword>
<name>A0A0N7LVJ9_THAGE</name>
<keyword evidence="2" id="KW-0812">Transmembrane</keyword>
<accession>A0A0N7LVJ9</accession>
<organism evidence="3 4">
    <name type="scientific">Thalassovita gelatinovora</name>
    <name type="common">Thalassobius gelatinovorus</name>
    <dbReference type="NCBI Taxonomy" id="53501"/>
    <lineage>
        <taxon>Bacteria</taxon>
        <taxon>Pseudomonadati</taxon>
        <taxon>Pseudomonadota</taxon>
        <taxon>Alphaproteobacteria</taxon>
        <taxon>Rhodobacterales</taxon>
        <taxon>Roseobacteraceae</taxon>
        <taxon>Thalassovita</taxon>
    </lineage>
</organism>
<feature type="transmembrane region" description="Helical" evidence="2">
    <location>
        <begin position="27"/>
        <end position="46"/>
    </location>
</feature>
<sequence length="73" mass="7720">MTFADAPNSSHTSPKPDEAPKKKSPDAVILLAVALLLLVWGLAIFLFGIPGLYIPALASVPLIWIVLIAISRG</sequence>
<proteinExistence type="predicted"/>
<protein>
    <submittedName>
        <fullName evidence="3">Uncharacterized protein</fullName>
    </submittedName>
</protein>
<dbReference type="AlphaFoldDB" id="A0A0N7LVJ9"/>